<dbReference type="PANTHER" id="PTHR32092:SF6">
    <property type="entry name" value="ALPHA-GALACTOSIDASE"/>
    <property type="match status" value="1"/>
</dbReference>
<evidence type="ECO:0000256" key="1">
    <source>
        <dbReference type="ARBA" id="ARBA00001936"/>
    </source>
</evidence>
<evidence type="ECO:0000256" key="11">
    <source>
        <dbReference type="PIRSR" id="PIRSR601088-4"/>
    </source>
</evidence>
<evidence type="ECO:0000313" key="15">
    <source>
        <dbReference type="Proteomes" id="UP000198793"/>
    </source>
</evidence>
<dbReference type="STRING" id="1166073.SAMN05192530_102541"/>
<evidence type="ECO:0000256" key="2">
    <source>
        <dbReference type="ARBA" id="ARBA00010141"/>
    </source>
</evidence>
<dbReference type="InterPro" id="IPR019802">
    <property type="entry name" value="GlycHydrolase_4_CS"/>
</dbReference>
<dbReference type="PANTHER" id="PTHR32092">
    <property type="entry name" value="6-PHOSPHO-BETA-GLUCOSIDASE-RELATED"/>
    <property type="match status" value="1"/>
</dbReference>
<keyword evidence="6 10" id="KW-0464">Manganese</keyword>
<dbReference type="Gene3D" id="3.90.1820.10">
    <property type="entry name" value="AglA-like glucosidase"/>
    <property type="match status" value="1"/>
</dbReference>
<reference evidence="14 15" key="1">
    <citation type="submission" date="2016-10" db="EMBL/GenBank/DDBJ databases">
        <authorList>
            <person name="de Groot N.N."/>
        </authorList>
    </citation>
    <scope>NUCLEOTIDE SEQUENCE [LARGE SCALE GENOMIC DNA]</scope>
    <source>
        <strain evidence="15">L7-484,KACC 16230,DSM 25025</strain>
    </source>
</reference>
<dbReference type="GO" id="GO:0004553">
    <property type="term" value="F:hydrolase activity, hydrolyzing O-glycosyl compounds"/>
    <property type="evidence" value="ECO:0007669"/>
    <property type="project" value="InterPro"/>
</dbReference>
<dbReference type="GO" id="GO:0005975">
    <property type="term" value="P:carbohydrate metabolic process"/>
    <property type="evidence" value="ECO:0007669"/>
    <property type="project" value="InterPro"/>
</dbReference>
<dbReference type="SUPFAM" id="SSF51735">
    <property type="entry name" value="NAD(P)-binding Rossmann-fold domains"/>
    <property type="match status" value="1"/>
</dbReference>
<feature type="binding site" evidence="10">
    <location>
        <position position="199"/>
    </location>
    <ligand>
        <name>Mn(2+)</name>
        <dbReference type="ChEBI" id="CHEBI:29035"/>
    </ligand>
</feature>
<proteinExistence type="inferred from homology"/>
<dbReference type="NCBIfam" id="NF011657">
    <property type="entry name" value="PRK15076.1"/>
    <property type="match status" value="1"/>
</dbReference>
<keyword evidence="7" id="KW-0119">Carbohydrate metabolism</keyword>
<dbReference type="PRINTS" id="PR00732">
    <property type="entry name" value="GLHYDRLASE4"/>
</dbReference>
<keyword evidence="4 12" id="KW-0378">Hydrolase</keyword>
<evidence type="ECO:0000256" key="6">
    <source>
        <dbReference type="ARBA" id="ARBA00023211"/>
    </source>
</evidence>
<feature type="binding site" evidence="9">
    <location>
        <position position="147"/>
    </location>
    <ligand>
        <name>substrate</name>
    </ligand>
</feature>
<accession>A0A1H0FIZ6</accession>
<evidence type="ECO:0000256" key="3">
    <source>
        <dbReference type="ARBA" id="ARBA00022723"/>
    </source>
</evidence>
<evidence type="ECO:0000256" key="9">
    <source>
        <dbReference type="PIRSR" id="PIRSR601088-2"/>
    </source>
</evidence>
<comment type="similarity">
    <text evidence="2 12">Belongs to the glycosyl hydrolase 4 family.</text>
</comment>
<evidence type="ECO:0000256" key="5">
    <source>
        <dbReference type="ARBA" id="ARBA00023027"/>
    </source>
</evidence>
<dbReference type="SUPFAM" id="SSF56327">
    <property type="entry name" value="LDH C-terminal domain-like"/>
    <property type="match status" value="1"/>
</dbReference>
<keyword evidence="10" id="KW-0533">Nickel</keyword>
<dbReference type="CDD" id="cd05297">
    <property type="entry name" value="GH4_alpha_glucosidase_galactosidase"/>
    <property type="match status" value="1"/>
</dbReference>
<dbReference type="PROSITE" id="PS01324">
    <property type="entry name" value="GLYCOSYL_HYDROL_F4"/>
    <property type="match status" value="1"/>
</dbReference>
<keyword evidence="15" id="KW-1185">Reference proteome</keyword>
<evidence type="ECO:0000256" key="10">
    <source>
        <dbReference type="PIRSR" id="PIRSR601088-3"/>
    </source>
</evidence>
<keyword evidence="3 10" id="KW-0479">Metal-binding</keyword>
<feature type="domain" description="Glycosyl hydrolase family 4 C-terminal" evidence="13">
    <location>
        <begin position="194"/>
        <end position="401"/>
    </location>
</feature>
<keyword evidence="10" id="KW-0408">Iron</keyword>
<dbReference type="GO" id="GO:0016616">
    <property type="term" value="F:oxidoreductase activity, acting on the CH-OH group of donors, NAD or NADP as acceptor"/>
    <property type="evidence" value="ECO:0007669"/>
    <property type="project" value="InterPro"/>
</dbReference>
<evidence type="ECO:0000256" key="7">
    <source>
        <dbReference type="ARBA" id="ARBA00023277"/>
    </source>
</evidence>
<evidence type="ECO:0000259" key="13">
    <source>
        <dbReference type="Pfam" id="PF11975"/>
    </source>
</evidence>
<keyword evidence="8 12" id="KW-0326">Glycosidase</keyword>
<evidence type="ECO:0000256" key="8">
    <source>
        <dbReference type="ARBA" id="ARBA00023295"/>
    </source>
</evidence>
<evidence type="ECO:0000256" key="12">
    <source>
        <dbReference type="RuleBase" id="RU361152"/>
    </source>
</evidence>
<sequence length="438" mass="49174">MFKVTMIGAGSVVFVKNLLTDILDFDQLREVTISLHDIDPERLETAGMMARWTAAQFKANPRIELHADRRAALEGADFVINMVQIGMHEATLIDFDIPRKYGLKQTIADTLGIGGIFRGLRTIPFMTALVADMRELCPDALLLNYTNPMSILTQAVYEAYPEQKVVGLCHNIQNTARDLAGYLGVPVDSLSYDCAGVNHMCWFMKLRIGAEDAYPRLWEASRDPEIVAKDKVRFELMRVFGRFISESSEHNAEYTPHFLRSDREIEHYDVPVDEYVRRSERNLRRYAETRRKLLAGEPFPIERSVEYGSLIIHAMVTGEARVIYGNVRNTNLITNLPENACVEVPILVDRNGLRPVHVGELPPELAGYCAPHVFVQDLTVKAALEGDAERVHRAAVLDRNTASVLSIRDIRSMVDEMIEAHGDAMPAGIARARRAAAA</sequence>
<protein>
    <submittedName>
        <fullName evidence="14">Alpha-galactosidase</fullName>
    </submittedName>
</protein>
<dbReference type="AlphaFoldDB" id="A0A1H0FIZ6"/>
<keyword evidence="5 12" id="KW-0520">NAD</keyword>
<evidence type="ECO:0000256" key="4">
    <source>
        <dbReference type="ARBA" id="ARBA00022801"/>
    </source>
</evidence>
<dbReference type="InterPro" id="IPR001088">
    <property type="entry name" value="Glyco_hydro_4"/>
</dbReference>
<dbReference type="InterPro" id="IPR053715">
    <property type="entry name" value="GH4_Enzyme_sf"/>
</dbReference>
<feature type="site" description="Increases basicity of active site Tyr" evidence="11">
    <location>
        <position position="109"/>
    </location>
</feature>
<dbReference type="RefSeq" id="WP_090670995.1">
    <property type="nucleotide sequence ID" value="NZ_FNIT01000002.1"/>
</dbReference>
<comment type="cofactor">
    <cofactor evidence="12">
        <name>NAD(+)</name>
        <dbReference type="ChEBI" id="CHEBI:57540"/>
    </cofactor>
    <text evidence="12">Binds 1 NAD(+) per subunit.</text>
</comment>
<dbReference type="InterPro" id="IPR022616">
    <property type="entry name" value="Glyco_hydro_4_C"/>
</dbReference>
<dbReference type="Pfam" id="PF02056">
    <property type="entry name" value="Glyco_hydro_4"/>
    <property type="match status" value="1"/>
</dbReference>
<keyword evidence="10" id="KW-0170">Cobalt</keyword>
<gene>
    <name evidence="14" type="ORF">SAMN05192530_102541</name>
</gene>
<dbReference type="EMBL" id="FNIT01000002">
    <property type="protein sequence ID" value="SDN94655.1"/>
    <property type="molecule type" value="Genomic_DNA"/>
</dbReference>
<dbReference type="Proteomes" id="UP000198793">
    <property type="component" value="Unassembled WGS sequence"/>
</dbReference>
<name>A0A1H0FIZ6_9HYPH</name>
<dbReference type="InterPro" id="IPR036291">
    <property type="entry name" value="NAD(P)-bd_dom_sf"/>
</dbReference>
<dbReference type="GO" id="GO:0046872">
    <property type="term" value="F:metal ion binding"/>
    <property type="evidence" value="ECO:0007669"/>
    <property type="project" value="UniProtKB-KW"/>
</dbReference>
<organism evidence="14 15">
    <name type="scientific">Aureimonas jatrophae</name>
    <dbReference type="NCBI Taxonomy" id="1166073"/>
    <lineage>
        <taxon>Bacteria</taxon>
        <taxon>Pseudomonadati</taxon>
        <taxon>Pseudomonadota</taxon>
        <taxon>Alphaproteobacteria</taxon>
        <taxon>Hyphomicrobiales</taxon>
        <taxon>Aurantimonadaceae</taxon>
        <taxon>Aureimonas</taxon>
    </lineage>
</organism>
<comment type="cofactor">
    <cofactor evidence="1">
        <name>Mn(2+)</name>
        <dbReference type="ChEBI" id="CHEBI:29035"/>
    </cofactor>
</comment>
<dbReference type="OrthoDB" id="9767022at2"/>
<evidence type="ECO:0000313" key="14">
    <source>
        <dbReference type="EMBL" id="SDN94655.1"/>
    </source>
</evidence>
<dbReference type="InterPro" id="IPR015955">
    <property type="entry name" value="Lactate_DH/Glyco_Ohase_4_C"/>
</dbReference>
<dbReference type="Pfam" id="PF11975">
    <property type="entry name" value="Glyco_hydro_4C"/>
    <property type="match status" value="1"/>
</dbReference>
<feature type="binding site" evidence="10">
    <location>
        <position position="169"/>
    </location>
    <ligand>
        <name>Mn(2+)</name>
        <dbReference type="ChEBI" id="CHEBI:29035"/>
    </ligand>
</feature>